<gene>
    <name evidence="1" type="ORF">FEV53_04090</name>
</gene>
<sequence>MLSVVNFAILTRLIIAACKAASDPGAAASPEALCNVIVDRDTPRSRMKGAEPLVWSLTAAAEDADRALGHASQWRDDAKALFWQLAPQVLSRPDLLTGSQLDPAKTCDAMIA</sequence>
<dbReference type="EMBL" id="VFSV01000005">
    <property type="protein sequence ID" value="TRD22603.1"/>
    <property type="molecule type" value="Genomic_DNA"/>
</dbReference>
<name>A0A547Q8B2_9RHOB</name>
<dbReference type="Proteomes" id="UP000318590">
    <property type="component" value="Unassembled WGS sequence"/>
</dbReference>
<evidence type="ECO:0000313" key="2">
    <source>
        <dbReference type="Proteomes" id="UP000318590"/>
    </source>
</evidence>
<dbReference type="AlphaFoldDB" id="A0A547Q8B2"/>
<comment type="caution">
    <text evidence="1">The sequence shown here is derived from an EMBL/GenBank/DDBJ whole genome shotgun (WGS) entry which is preliminary data.</text>
</comment>
<keyword evidence="2" id="KW-1185">Reference proteome</keyword>
<proteinExistence type="predicted"/>
<protein>
    <submittedName>
        <fullName evidence="1">Uncharacterized protein</fullName>
    </submittedName>
</protein>
<accession>A0A547Q8B2</accession>
<dbReference type="RefSeq" id="WP_142833547.1">
    <property type="nucleotide sequence ID" value="NZ_VFSV01000005.1"/>
</dbReference>
<evidence type="ECO:0000313" key="1">
    <source>
        <dbReference type="EMBL" id="TRD22603.1"/>
    </source>
</evidence>
<organism evidence="1 2">
    <name type="scientific">Palleronia caenipelagi</name>
    <dbReference type="NCBI Taxonomy" id="2489174"/>
    <lineage>
        <taxon>Bacteria</taxon>
        <taxon>Pseudomonadati</taxon>
        <taxon>Pseudomonadota</taxon>
        <taxon>Alphaproteobacteria</taxon>
        <taxon>Rhodobacterales</taxon>
        <taxon>Roseobacteraceae</taxon>
        <taxon>Palleronia</taxon>
    </lineage>
</organism>
<reference evidence="1 2" key="1">
    <citation type="submission" date="2019-06" db="EMBL/GenBank/DDBJ databases">
        <title>Paenimaribius caenipelagi gen. nov., sp. nov., isolated from a tidal flat.</title>
        <authorList>
            <person name="Yoon J.-H."/>
        </authorList>
    </citation>
    <scope>NUCLEOTIDE SEQUENCE [LARGE SCALE GENOMIC DNA]</scope>
    <source>
        <strain evidence="1 2">JBTF-M29</strain>
    </source>
</reference>